<keyword evidence="1" id="KW-0472">Membrane</keyword>
<keyword evidence="1" id="KW-0812">Transmembrane</keyword>
<dbReference type="Proteomes" id="UP001141327">
    <property type="component" value="Unassembled WGS sequence"/>
</dbReference>
<organism evidence="2 3">
    <name type="scientific">Paratrimastix pyriformis</name>
    <dbReference type="NCBI Taxonomy" id="342808"/>
    <lineage>
        <taxon>Eukaryota</taxon>
        <taxon>Metamonada</taxon>
        <taxon>Preaxostyla</taxon>
        <taxon>Paratrimastigidae</taxon>
        <taxon>Paratrimastix</taxon>
    </lineage>
</organism>
<protein>
    <submittedName>
        <fullName evidence="2">Uncharacterized protein</fullName>
    </submittedName>
</protein>
<keyword evidence="3" id="KW-1185">Reference proteome</keyword>
<reference evidence="2" key="1">
    <citation type="journal article" date="2022" name="bioRxiv">
        <title>Genomics of Preaxostyla Flagellates Illuminates Evolutionary Transitions and the Path Towards Mitochondrial Loss.</title>
        <authorList>
            <person name="Novak L.V.F."/>
            <person name="Treitli S.C."/>
            <person name="Pyrih J."/>
            <person name="Halakuc P."/>
            <person name="Pipaliya S.V."/>
            <person name="Vacek V."/>
            <person name="Brzon O."/>
            <person name="Soukal P."/>
            <person name="Eme L."/>
            <person name="Dacks J.B."/>
            <person name="Karnkowska A."/>
            <person name="Elias M."/>
            <person name="Hampl V."/>
        </authorList>
    </citation>
    <scope>NUCLEOTIDE SEQUENCE</scope>
    <source>
        <strain evidence="2">RCP-MX</strain>
    </source>
</reference>
<dbReference type="PANTHER" id="PTHR13318:SF190">
    <property type="entry name" value="PARTNER OF PAIRED, ISOFORM B"/>
    <property type="match status" value="1"/>
</dbReference>
<comment type="caution">
    <text evidence="2">The sequence shown here is derived from an EMBL/GenBank/DDBJ whole genome shotgun (WGS) entry which is preliminary data.</text>
</comment>
<dbReference type="InterPro" id="IPR032675">
    <property type="entry name" value="LRR_dom_sf"/>
</dbReference>
<keyword evidence="1" id="KW-1133">Transmembrane helix</keyword>
<feature type="transmembrane region" description="Helical" evidence="1">
    <location>
        <begin position="7"/>
        <end position="30"/>
    </location>
</feature>
<name>A0ABQ8UB72_9EUKA</name>
<dbReference type="PANTHER" id="PTHR13318">
    <property type="entry name" value="PARTNER OF PAIRED, ISOFORM B-RELATED"/>
    <property type="match status" value="1"/>
</dbReference>
<dbReference type="Gene3D" id="3.80.10.10">
    <property type="entry name" value="Ribonuclease Inhibitor"/>
    <property type="match status" value="2"/>
</dbReference>
<dbReference type="EMBL" id="JAPMOS010000067">
    <property type="protein sequence ID" value="KAJ4456539.1"/>
    <property type="molecule type" value="Genomic_DNA"/>
</dbReference>
<evidence type="ECO:0000313" key="3">
    <source>
        <dbReference type="Proteomes" id="UP001141327"/>
    </source>
</evidence>
<proteinExistence type="predicted"/>
<accession>A0ABQ8UB72</accession>
<evidence type="ECO:0000256" key="1">
    <source>
        <dbReference type="SAM" id="Phobius"/>
    </source>
</evidence>
<evidence type="ECO:0000313" key="2">
    <source>
        <dbReference type="EMBL" id="KAJ4456539.1"/>
    </source>
</evidence>
<sequence>MGQLHSTHLVVCEFGAQFFGFISSAFFFFIQKGGKNTDQPPIAECFFTRLSDDMLLHMISLAEDPTLLYIMLLGLDHTTRALVRGKMRILSFSGIHCSERIWSFFPPPPTDTSSPPWERDLVVTDPARSPTDGDSDLANPTLGAGMPIPTADALAALVGPCTRLEELTLAPERALWRCGRWSSAFGGWVEAAFKNHTALHSLRIPNMAGLSEGALCAILSQLDGQLRLLEVNTITLPAPGPLPAHVLFAAVVRHCPRVEVLRLGLRDACTQRCELWVTRAGELVKLNHDRFELQADRPLTDPRLALRLLPDFGLTTTLTLDFTDVSLAEETAFFQKPWTGLRHLTMYTPECPPDLMPQALLDRLTDLSLRWGSCPHDTLVITSASLRTLTCGRLYGRGPTQVRLDCPRLEALRAASKGGPVSFQLNTPPRLRAIETDRVVPLCPEALAAHEAAKLGFANVLERVARLRQISGLHCGTVAEVQALIDRLPCLVTLQRIELVHKADDGALVVPPQAALRSLELILSAESAGGHLAIRAPGLVHLDLGPGSDLDPGSGCTRVTLDTPGLRHLHLRDGITDVRLACPLPRLRSLRVGDRQATLGVEAFERLLAAPLPQLRALHCSVPRLGSAEVGLVILRWLALGAPSLTSLSLADVDLEVLDVTPLPRLARLQLTRCRLARRGLKVAWDRMEEVTYVECEYKDVRRTGKFPYAQCPWLLE</sequence>
<gene>
    <name evidence="2" type="ORF">PAPYR_8182</name>
</gene>
<dbReference type="SUPFAM" id="SSF52047">
    <property type="entry name" value="RNI-like"/>
    <property type="match status" value="1"/>
</dbReference>